<accession>A0A4C1UZI9</accession>
<evidence type="ECO:0000313" key="3">
    <source>
        <dbReference type="Proteomes" id="UP000299102"/>
    </source>
</evidence>
<feature type="compositionally biased region" description="Basic residues" evidence="1">
    <location>
        <begin position="128"/>
        <end position="148"/>
    </location>
</feature>
<evidence type="ECO:0000256" key="1">
    <source>
        <dbReference type="SAM" id="MobiDB-lite"/>
    </source>
</evidence>
<feature type="region of interest" description="Disordered" evidence="1">
    <location>
        <begin position="124"/>
        <end position="148"/>
    </location>
</feature>
<reference evidence="2 3" key="1">
    <citation type="journal article" date="2019" name="Commun. Biol.">
        <title>The bagworm genome reveals a unique fibroin gene that provides high tensile strength.</title>
        <authorList>
            <person name="Kono N."/>
            <person name="Nakamura H."/>
            <person name="Ohtoshi R."/>
            <person name="Tomita M."/>
            <person name="Numata K."/>
            <person name="Arakawa K."/>
        </authorList>
    </citation>
    <scope>NUCLEOTIDE SEQUENCE [LARGE SCALE GENOMIC DNA]</scope>
</reference>
<organism evidence="2 3">
    <name type="scientific">Eumeta variegata</name>
    <name type="common">Bagworm moth</name>
    <name type="synonym">Eumeta japonica</name>
    <dbReference type="NCBI Taxonomy" id="151549"/>
    <lineage>
        <taxon>Eukaryota</taxon>
        <taxon>Metazoa</taxon>
        <taxon>Ecdysozoa</taxon>
        <taxon>Arthropoda</taxon>
        <taxon>Hexapoda</taxon>
        <taxon>Insecta</taxon>
        <taxon>Pterygota</taxon>
        <taxon>Neoptera</taxon>
        <taxon>Endopterygota</taxon>
        <taxon>Lepidoptera</taxon>
        <taxon>Glossata</taxon>
        <taxon>Ditrysia</taxon>
        <taxon>Tineoidea</taxon>
        <taxon>Psychidae</taxon>
        <taxon>Oiketicinae</taxon>
        <taxon>Eumeta</taxon>
    </lineage>
</organism>
<sequence>MRRRSSRDAIAAACGFDDPAVLKVKRRSRRGLIHHRIPRDAAHPTPPSTGRAETLLPVQVARHWWYRERTPIRSTYDRKSYAQGPSKRQNPHQENLKKVKATDVVYIIGKLKRQRAGHIVHRTDDRRGKKGARTVSRKRMLQYATARR</sequence>
<keyword evidence="3" id="KW-1185">Reference proteome</keyword>
<dbReference type="EMBL" id="BGZK01000243">
    <property type="protein sequence ID" value="GBP31214.1"/>
    <property type="molecule type" value="Genomic_DNA"/>
</dbReference>
<comment type="caution">
    <text evidence="2">The sequence shown here is derived from an EMBL/GenBank/DDBJ whole genome shotgun (WGS) entry which is preliminary data.</text>
</comment>
<gene>
    <name evidence="2" type="ORF">EVAR_21494_1</name>
</gene>
<evidence type="ECO:0000313" key="2">
    <source>
        <dbReference type="EMBL" id="GBP31214.1"/>
    </source>
</evidence>
<dbReference type="AlphaFoldDB" id="A0A4C1UZI9"/>
<protein>
    <submittedName>
        <fullName evidence="2">Uncharacterized protein</fullName>
    </submittedName>
</protein>
<proteinExistence type="predicted"/>
<name>A0A4C1UZI9_EUMVA</name>
<feature type="region of interest" description="Disordered" evidence="1">
    <location>
        <begin position="75"/>
        <end position="99"/>
    </location>
</feature>
<dbReference type="Proteomes" id="UP000299102">
    <property type="component" value="Unassembled WGS sequence"/>
</dbReference>